<feature type="transmembrane region" description="Helical" evidence="2">
    <location>
        <begin position="63"/>
        <end position="84"/>
    </location>
</feature>
<dbReference type="PANTHER" id="PTHR23542:SF1">
    <property type="entry name" value="MAJOR FACILITATOR SUPERFAMILY (MFS) PROFILE DOMAIN-CONTAINING PROTEIN"/>
    <property type="match status" value="1"/>
</dbReference>
<dbReference type="SUPFAM" id="SSF103473">
    <property type="entry name" value="MFS general substrate transporter"/>
    <property type="match status" value="1"/>
</dbReference>
<evidence type="ECO:0000313" key="3">
    <source>
        <dbReference type="EMBL" id="MBR7676275.1"/>
    </source>
</evidence>
<proteinExistence type="predicted"/>
<feature type="compositionally biased region" description="Low complexity" evidence="1">
    <location>
        <begin position="434"/>
        <end position="474"/>
    </location>
</feature>
<accession>A0A8T4IX37</accession>
<keyword evidence="2" id="KW-1133">Transmembrane helix</keyword>
<name>A0A8T4IX37_9ACTN</name>
<feature type="transmembrane region" description="Helical" evidence="2">
    <location>
        <begin position="251"/>
        <end position="276"/>
    </location>
</feature>
<evidence type="ECO:0000256" key="2">
    <source>
        <dbReference type="SAM" id="Phobius"/>
    </source>
</evidence>
<feature type="compositionally biased region" description="Basic residues" evidence="1">
    <location>
        <begin position="226"/>
        <end position="248"/>
    </location>
</feature>
<dbReference type="EMBL" id="JAGSMN010000628">
    <property type="protein sequence ID" value="MBR7676275.1"/>
    <property type="molecule type" value="Genomic_DNA"/>
</dbReference>
<gene>
    <name evidence="3" type="ORF">KDA82_25350</name>
</gene>
<keyword evidence="2" id="KW-0812">Transmembrane</keyword>
<dbReference type="Proteomes" id="UP000675554">
    <property type="component" value="Unassembled WGS sequence"/>
</dbReference>
<keyword evidence="4" id="KW-1185">Reference proteome</keyword>
<protein>
    <submittedName>
        <fullName evidence="3">MFS transporter</fullName>
    </submittedName>
</protein>
<evidence type="ECO:0000256" key="1">
    <source>
        <dbReference type="SAM" id="MobiDB-lite"/>
    </source>
</evidence>
<feature type="transmembrane region" description="Helical" evidence="2">
    <location>
        <begin position="180"/>
        <end position="211"/>
    </location>
</feature>
<sequence length="474" mass="47104">MAAELTPRQKRRTHRAHRTYQTYRAVIGLGGPLLPVVSFLGRLPTAMCQLGTLLLVAETSGSLGTAGLVGGALAAGQTVGGPFVGRLADRHGQRRVVLAASCLNAVAVAALVAAALGHAPTAPLAALGVVAGLSVPQVGPLARTRLVALAHGADGEERTLAAVFSLEGTLDEVSFVLGPALVGVAAAVAHPAVALALASALLVVCGSAFALHPTARATAPSPSSRRAVRGRSLRGRAPRGRTRDRRTPRRTVYALGASAALQGGMFGACQAGITALTGDLGVPEQSGLVYGAMGAMSAVVGLAMASVPPSVGLPTRWRLATGAALVLSLPLLTVGSLFALYAVVVVLGCAYAPHLITLSGLTERAVPAHRLAESMAFMTSAVVGGQALALAVAGPLAEGRGPGAAFAVTVGSAALALLLALLVRPRTSDEAYRTAEPAEALAAPASPAAPADAVTSAPPATRGAATPPGSGRSG</sequence>
<dbReference type="InterPro" id="IPR036259">
    <property type="entry name" value="MFS_trans_sf"/>
</dbReference>
<dbReference type="InterPro" id="IPR011701">
    <property type="entry name" value="MFS"/>
</dbReference>
<reference evidence="3" key="1">
    <citation type="submission" date="2021-04" db="EMBL/GenBank/DDBJ databases">
        <title>Sequencing of actinobacteria type strains.</title>
        <authorList>
            <person name="Nguyen G.-S."/>
            <person name="Wentzel A."/>
        </authorList>
    </citation>
    <scope>NUCLEOTIDE SEQUENCE</scope>
    <source>
        <strain evidence="3">DSM 42095</strain>
    </source>
</reference>
<feature type="region of interest" description="Disordered" evidence="1">
    <location>
        <begin position="433"/>
        <end position="474"/>
    </location>
</feature>
<evidence type="ECO:0000313" key="4">
    <source>
        <dbReference type="Proteomes" id="UP000675554"/>
    </source>
</evidence>
<feature type="region of interest" description="Disordered" evidence="1">
    <location>
        <begin position="216"/>
        <end position="248"/>
    </location>
</feature>
<comment type="caution">
    <text evidence="3">The sequence shown here is derived from an EMBL/GenBank/DDBJ whole genome shotgun (WGS) entry which is preliminary data.</text>
</comment>
<dbReference type="PANTHER" id="PTHR23542">
    <property type="match status" value="1"/>
</dbReference>
<feature type="transmembrane region" description="Helical" evidence="2">
    <location>
        <begin position="21"/>
        <end position="43"/>
    </location>
</feature>
<dbReference type="Gene3D" id="1.20.1250.20">
    <property type="entry name" value="MFS general substrate transporter like domains"/>
    <property type="match status" value="1"/>
</dbReference>
<dbReference type="AlphaFoldDB" id="A0A8T4IX37"/>
<organism evidence="3 4">
    <name type="scientific">Streptomyces daliensis</name>
    <dbReference type="NCBI Taxonomy" id="299421"/>
    <lineage>
        <taxon>Bacteria</taxon>
        <taxon>Bacillati</taxon>
        <taxon>Actinomycetota</taxon>
        <taxon>Actinomycetes</taxon>
        <taxon>Kitasatosporales</taxon>
        <taxon>Streptomycetaceae</taxon>
        <taxon>Streptomyces</taxon>
    </lineage>
</organism>
<dbReference type="Pfam" id="PF07690">
    <property type="entry name" value="MFS_1"/>
    <property type="match status" value="1"/>
</dbReference>
<feature type="transmembrane region" description="Helical" evidence="2">
    <location>
        <begin position="96"/>
        <end position="117"/>
    </location>
</feature>
<feature type="transmembrane region" description="Helical" evidence="2">
    <location>
        <begin position="288"/>
        <end position="305"/>
    </location>
</feature>
<keyword evidence="2" id="KW-0472">Membrane</keyword>
<feature type="transmembrane region" description="Helical" evidence="2">
    <location>
        <begin position="403"/>
        <end position="423"/>
    </location>
</feature>
<dbReference type="GO" id="GO:0022857">
    <property type="term" value="F:transmembrane transporter activity"/>
    <property type="evidence" value="ECO:0007669"/>
    <property type="project" value="InterPro"/>
</dbReference>